<evidence type="ECO:0008006" key="4">
    <source>
        <dbReference type="Google" id="ProtNLM"/>
    </source>
</evidence>
<comment type="caution">
    <text evidence="2">The sequence shown here is derived from an EMBL/GenBank/DDBJ whole genome shotgun (WGS) entry which is preliminary data.</text>
</comment>
<dbReference type="SUPFAM" id="SSF103501">
    <property type="entry name" value="Respiratory nitrate reductase 1 gamma chain"/>
    <property type="match status" value="1"/>
</dbReference>
<feature type="transmembrane region" description="Helical" evidence="1">
    <location>
        <begin position="177"/>
        <end position="199"/>
    </location>
</feature>
<evidence type="ECO:0000313" key="3">
    <source>
        <dbReference type="Proteomes" id="UP001144110"/>
    </source>
</evidence>
<feature type="transmembrane region" description="Helical" evidence="1">
    <location>
        <begin position="152"/>
        <end position="171"/>
    </location>
</feature>
<reference evidence="2" key="1">
    <citation type="submission" date="2022-11" db="EMBL/GenBank/DDBJ databases">
        <title>Candidatus Alkanophaga archaea from heated hydrothermal vent sediment oxidize petroleum alkanes.</title>
        <authorList>
            <person name="Zehnle H."/>
            <person name="Laso-Perez R."/>
            <person name="Lipp J."/>
            <person name="Teske A."/>
            <person name="Wegener G."/>
        </authorList>
    </citation>
    <scope>NUCLEOTIDE SEQUENCE</scope>
    <source>
        <strain evidence="2">MCA70</strain>
    </source>
</reference>
<feature type="transmembrane region" description="Helical" evidence="1">
    <location>
        <begin position="121"/>
        <end position="140"/>
    </location>
</feature>
<dbReference type="InterPro" id="IPR036197">
    <property type="entry name" value="NarG-like_sf"/>
</dbReference>
<protein>
    <recommendedName>
        <fullName evidence="4">Nitrate reductase</fullName>
    </recommendedName>
</protein>
<keyword evidence="1" id="KW-0812">Transmembrane</keyword>
<feature type="transmembrane region" description="Helical" evidence="1">
    <location>
        <begin position="80"/>
        <end position="101"/>
    </location>
</feature>
<proteinExistence type="predicted"/>
<sequence>MLEFLGSDLLYKFLRGPMCWVAFILFFVGSIYKIIRYTKELSQEKVVFAYVKPQYALKSYFHWFLPFGTRNWRLHPYMNLFTFLFHISVIFVPIFLSAHNLLIYESWRISWWTIPDKLADIATITVIISCIFFLGRRIFIKEVSYVTYSSDYFILAIVFFTFLTGFLAYHQVYTYKIFLNLHILFGEIMLISIPFTRLFHIWSFFFTRGYIASEFGYVRKVKDW</sequence>
<accession>A0AAE3P6C0</accession>
<dbReference type="EMBL" id="JAPHEG010000009">
    <property type="protein sequence ID" value="MDF2954319.1"/>
    <property type="molecule type" value="Genomic_DNA"/>
</dbReference>
<organism evidence="2 3">
    <name type="scientific">Candidatus Thermodesulfobacterium syntrophicum</name>
    <dbReference type="NCBI Taxonomy" id="3060442"/>
    <lineage>
        <taxon>Bacteria</taxon>
        <taxon>Pseudomonadati</taxon>
        <taxon>Thermodesulfobacteriota</taxon>
        <taxon>Thermodesulfobacteria</taxon>
        <taxon>Thermodesulfobacteriales</taxon>
        <taxon>Thermodesulfobacteriaceae</taxon>
        <taxon>Thermodesulfobacterium</taxon>
    </lineage>
</organism>
<dbReference type="Gene3D" id="1.20.950.20">
    <property type="entry name" value="Transmembrane di-heme cytochromes, Chain C"/>
    <property type="match status" value="1"/>
</dbReference>
<gene>
    <name evidence="2" type="ORF">OD816_001564</name>
</gene>
<dbReference type="NCBIfam" id="NF045723">
    <property type="entry name" value="memb_anch_TmcC"/>
    <property type="match status" value="1"/>
</dbReference>
<keyword evidence="1" id="KW-1133">Transmembrane helix</keyword>
<keyword evidence="1" id="KW-0472">Membrane</keyword>
<dbReference type="Proteomes" id="UP001144110">
    <property type="component" value="Unassembled WGS sequence"/>
</dbReference>
<evidence type="ECO:0000313" key="2">
    <source>
        <dbReference type="EMBL" id="MDF2954319.1"/>
    </source>
</evidence>
<name>A0AAE3P6C0_9BACT</name>
<evidence type="ECO:0000256" key="1">
    <source>
        <dbReference type="SAM" id="Phobius"/>
    </source>
</evidence>
<feature type="transmembrane region" description="Helical" evidence="1">
    <location>
        <begin position="13"/>
        <end position="35"/>
    </location>
</feature>
<dbReference type="AlphaFoldDB" id="A0AAE3P6C0"/>